<dbReference type="Gene3D" id="3.40.220.10">
    <property type="entry name" value="Leucine Aminopeptidase, subunit E, domain 1"/>
    <property type="match status" value="1"/>
</dbReference>
<name>X0ZRH0_9ZZZZ</name>
<feature type="non-terminal residue" evidence="1">
    <location>
        <position position="93"/>
    </location>
</feature>
<reference evidence="1" key="1">
    <citation type="journal article" date="2014" name="Front. Microbiol.">
        <title>High frequency of phylogenetically diverse reductive dehalogenase-homologous genes in deep subseafloor sedimentary metagenomes.</title>
        <authorList>
            <person name="Kawai M."/>
            <person name="Futagami T."/>
            <person name="Toyoda A."/>
            <person name="Takaki Y."/>
            <person name="Nishi S."/>
            <person name="Hori S."/>
            <person name="Arai W."/>
            <person name="Tsubouchi T."/>
            <person name="Morono Y."/>
            <person name="Uchiyama I."/>
            <person name="Ito T."/>
            <person name="Fujiyama A."/>
            <person name="Inagaki F."/>
            <person name="Takami H."/>
        </authorList>
    </citation>
    <scope>NUCLEOTIDE SEQUENCE</scope>
    <source>
        <strain evidence="1">Expedition CK06-06</strain>
    </source>
</reference>
<dbReference type="AlphaFoldDB" id="X0ZRH0"/>
<evidence type="ECO:0008006" key="2">
    <source>
        <dbReference type="Google" id="ProtNLM"/>
    </source>
</evidence>
<organism evidence="1">
    <name type="scientific">marine sediment metagenome</name>
    <dbReference type="NCBI Taxonomy" id="412755"/>
    <lineage>
        <taxon>unclassified sequences</taxon>
        <taxon>metagenomes</taxon>
        <taxon>ecological metagenomes</taxon>
    </lineage>
</organism>
<evidence type="ECO:0000313" key="1">
    <source>
        <dbReference type="EMBL" id="GAG50841.1"/>
    </source>
</evidence>
<gene>
    <name evidence="1" type="ORF">S01H1_84145</name>
</gene>
<sequence length="93" mass="10566">MIEIVGNIWDYQEKGKWIVIPTNSYTKTNGQAVMGRGLALQAKLRYPILPNVLGRKLQKFGAHVYPLDWNMVAFPVKDHWAGNAILDLILRSC</sequence>
<proteinExistence type="predicted"/>
<comment type="caution">
    <text evidence="1">The sequence shown here is derived from an EMBL/GenBank/DDBJ whole genome shotgun (WGS) entry which is preliminary data.</text>
</comment>
<protein>
    <recommendedName>
        <fullName evidence="2">Macro domain-containing protein</fullName>
    </recommendedName>
</protein>
<dbReference type="EMBL" id="BARS01057377">
    <property type="protein sequence ID" value="GAG50841.1"/>
    <property type="molecule type" value="Genomic_DNA"/>
</dbReference>
<accession>X0ZRH0</accession>
<dbReference type="InterPro" id="IPR043472">
    <property type="entry name" value="Macro_dom-like"/>
</dbReference>